<dbReference type="Proteomes" id="UP000824205">
    <property type="component" value="Unassembled WGS sequence"/>
</dbReference>
<evidence type="ECO:0000313" key="3">
    <source>
        <dbReference type="Proteomes" id="UP000824205"/>
    </source>
</evidence>
<gene>
    <name evidence="2" type="ORF">IAA48_08005</name>
</gene>
<protein>
    <submittedName>
        <fullName evidence="2">Zinc dependent phospholipase C family protein</fullName>
    </submittedName>
</protein>
<accession>A0A9D1RGX9</accession>
<dbReference type="EMBL" id="DXGE01000034">
    <property type="protein sequence ID" value="HIW86422.1"/>
    <property type="molecule type" value="Genomic_DNA"/>
</dbReference>
<reference evidence="2" key="2">
    <citation type="submission" date="2021-04" db="EMBL/GenBank/DDBJ databases">
        <authorList>
            <person name="Gilroy R."/>
        </authorList>
    </citation>
    <scope>NUCLEOTIDE SEQUENCE</scope>
    <source>
        <strain evidence="2">421</strain>
    </source>
</reference>
<sequence length="305" mass="34563">MPAFSTHYFFAADLFERLRKEADFELNKNALIIGAQGPDIFFFHRALPWQKGKTLRKAGSAMHRAKCGDIIDCFKAYCEKNGGSIAKSYVYGFILHYALDRVCHPYIYFIQNRITEKFPKMNKNSAHNMIELSLDSVLLSEREHTKDPRGFKTENMMNYSEKELTEIAEVIAAAGKLFPPHTCTAADAAQAIKDTRAAQRLLTDKSGGKEKFLKRAERLFFPLTGNFRISVFMRTDDLEKAVKYVNINNRGWISPFSEGLRTESFTELFALAKTQAVEMIKRLNAGLSGEEITGNISFLTGVKVQ</sequence>
<name>A0A9D1RGX9_9FIRM</name>
<proteinExistence type="predicted"/>
<dbReference type="AlphaFoldDB" id="A0A9D1RGX9"/>
<organism evidence="2 3">
    <name type="scientific">Candidatus Eubacterium faecipullorum</name>
    <dbReference type="NCBI Taxonomy" id="2838571"/>
    <lineage>
        <taxon>Bacteria</taxon>
        <taxon>Bacillati</taxon>
        <taxon>Bacillota</taxon>
        <taxon>Clostridia</taxon>
        <taxon>Eubacteriales</taxon>
        <taxon>Eubacteriaceae</taxon>
        <taxon>Eubacterium</taxon>
    </lineage>
</organism>
<evidence type="ECO:0000313" key="2">
    <source>
        <dbReference type="EMBL" id="HIW86422.1"/>
    </source>
</evidence>
<reference evidence="2" key="1">
    <citation type="journal article" date="2021" name="PeerJ">
        <title>Extensive microbial diversity within the chicken gut microbiome revealed by metagenomics and culture.</title>
        <authorList>
            <person name="Gilroy R."/>
            <person name="Ravi A."/>
            <person name="Getino M."/>
            <person name="Pursley I."/>
            <person name="Horton D.L."/>
            <person name="Alikhan N.F."/>
            <person name="Baker D."/>
            <person name="Gharbi K."/>
            <person name="Hall N."/>
            <person name="Watson M."/>
            <person name="Adriaenssens E.M."/>
            <person name="Foster-Nyarko E."/>
            <person name="Jarju S."/>
            <person name="Secka A."/>
            <person name="Antonio M."/>
            <person name="Oren A."/>
            <person name="Chaudhuri R.R."/>
            <person name="La Ragione R."/>
            <person name="Hildebrand F."/>
            <person name="Pallen M.J."/>
        </authorList>
    </citation>
    <scope>NUCLEOTIDE SEQUENCE</scope>
    <source>
        <strain evidence="2">421</strain>
    </source>
</reference>
<dbReference type="Pfam" id="PF00882">
    <property type="entry name" value="Zn_dep_PLPC"/>
    <property type="match status" value="1"/>
</dbReference>
<comment type="caution">
    <text evidence="2">The sequence shown here is derived from an EMBL/GenBank/DDBJ whole genome shotgun (WGS) entry which is preliminary data.</text>
</comment>
<evidence type="ECO:0000259" key="1">
    <source>
        <dbReference type="Pfam" id="PF00882"/>
    </source>
</evidence>
<feature type="domain" description="Phospholipase C/D" evidence="1">
    <location>
        <begin position="6"/>
        <end position="168"/>
    </location>
</feature>
<dbReference type="InterPro" id="IPR029002">
    <property type="entry name" value="PLPC/GPLD1"/>
</dbReference>